<keyword evidence="1" id="KW-0175">Coiled coil</keyword>
<protein>
    <submittedName>
        <fullName evidence="2">Uncharacterized protein</fullName>
    </submittedName>
</protein>
<sequence length="138" mass="16187">MHNEMRQNKNEVWVDLLEYWKPVYNTIRRITGLTIPYIEYLSAICLLYKIIPSSVYANTDIGKNCDCCGKYTTKYISITLKNEKNQLTNADIKEEIKEIKNKIQAISLELISNLDQREKLIQRVENLENITINNKENS</sequence>
<name>A0A1B6CIC1_9HEMI</name>
<evidence type="ECO:0000313" key="2">
    <source>
        <dbReference type="EMBL" id="JAS13216.1"/>
    </source>
</evidence>
<gene>
    <name evidence="2" type="ORF">g.4129</name>
</gene>
<accession>A0A1B6CIC1</accession>
<feature type="coiled-coil region" evidence="1">
    <location>
        <begin position="82"/>
        <end position="109"/>
    </location>
</feature>
<reference evidence="2" key="1">
    <citation type="submission" date="2015-12" db="EMBL/GenBank/DDBJ databases">
        <title>De novo transcriptome assembly of four potential Pierce s Disease insect vectors from Arizona vineyards.</title>
        <authorList>
            <person name="Tassone E.E."/>
        </authorList>
    </citation>
    <scope>NUCLEOTIDE SEQUENCE</scope>
</reference>
<dbReference type="AlphaFoldDB" id="A0A1B6CIC1"/>
<proteinExistence type="predicted"/>
<evidence type="ECO:0000256" key="1">
    <source>
        <dbReference type="SAM" id="Coils"/>
    </source>
</evidence>
<dbReference type="EMBL" id="GEDC01024082">
    <property type="protein sequence ID" value="JAS13216.1"/>
    <property type="molecule type" value="Transcribed_RNA"/>
</dbReference>
<organism evidence="2">
    <name type="scientific">Clastoptera arizonana</name>
    <name type="common">Arizona spittle bug</name>
    <dbReference type="NCBI Taxonomy" id="38151"/>
    <lineage>
        <taxon>Eukaryota</taxon>
        <taxon>Metazoa</taxon>
        <taxon>Ecdysozoa</taxon>
        <taxon>Arthropoda</taxon>
        <taxon>Hexapoda</taxon>
        <taxon>Insecta</taxon>
        <taxon>Pterygota</taxon>
        <taxon>Neoptera</taxon>
        <taxon>Paraneoptera</taxon>
        <taxon>Hemiptera</taxon>
        <taxon>Auchenorrhyncha</taxon>
        <taxon>Cercopoidea</taxon>
        <taxon>Clastopteridae</taxon>
        <taxon>Clastoptera</taxon>
    </lineage>
</organism>